<dbReference type="Gene3D" id="3.40.50.150">
    <property type="entry name" value="Vaccinia Virus protein VP39"/>
    <property type="match status" value="1"/>
</dbReference>
<keyword evidence="1" id="KW-0620">Polyamine biosynthesis</keyword>
<dbReference type="SUPFAM" id="SSF53335">
    <property type="entry name" value="S-adenosyl-L-methionine-dependent methyltransferases"/>
    <property type="match status" value="1"/>
</dbReference>
<keyword evidence="4" id="KW-1185">Reference proteome</keyword>
<dbReference type="PANTHER" id="PTHR43317:SF1">
    <property type="entry name" value="THERMOSPERMINE SYNTHASE ACAULIS5"/>
    <property type="match status" value="1"/>
</dbReference>
<evidence type="ECO:0000259" key="2">
    <source>
        <dbReference type="Pfam" id="PF05175"/>
    </source>
</evidence>
<dbReference type="Proteomes" id="UP001303046">
    <property type="component" value="Unassembled WGS sequence"/>
</dbReference>
<dbReference type="PANTHER" id="PTHR43317">
    <property type="entry name" value="THERMOSPERMINE SYNTHASE ACAULIS5"/>
    <property type="match status" value="1"/>
</dbReference>
<comment type="caution">
    <text evidence="3">The sequence shown here is derived from an EMBL/GenBank/DDBJ whole genome shotgun (WGS) entry which is preliminary data.</text>
</comment>
<evidence type="ECO:0000313" key="4">
    <source>
        <dbReference type="Proteomes" id="UP001303046"/>
    </source>
</evidence>
<dbReference type="Pfam" id="PF05175">
    <property type="entry name" value="MTS"/>
    <property type="match status" value="1"/>
</dbReference>
<reference evidence="3 4" key="1">
    <citation type="submission" date="2023-08" db="EMBL/GenBank/DDBJ databases">
        <title>A Necator americanus chromosomal reference genome.</title>
        <authorList>
            <person name="Ilik V."/>
            <person name="Petrzelkova K.J."/>
            <person name="Pardy F."/>
            <person name="Fuh T."/>
            <person name="Niatou-Singa F.S."/>
            <person name="Gouil Q."/>
            <person name="Baker L."/>
            <person name="Ritchie M.E."/>
            <person name="Jex A.R."/>
            <person name="Gazzola D."/>
            <person name="Li H."/>
            <person name="Toshio Fujiwara R."/>
            <person name="Zhan B."/>
            <person name="Aroian R.V."/>
            <person name="Pafco B."/>
            <person name="Schwarz E.M."/>
        </authorList>
    </citation>
    <scope>NUCLEOTIDE SEQUENCE [LARGE SCALE GENOMIC DNA]</scope>
    <source>
        <strain evidence="3 4">Aroian</strain>
        <tissue evidence="3">Whole animal</tissue>
    </source>
</reference>
<accession>A0ABR1CNW6</accession>
<dbReference type="CDD" id="cd02440">
    <property type="entry name" value="AdoMet_MTases"/>
    <property type="match status" value="1"/>
</dbReference>
<proteinExistence type="predicted"/>
<organism evidence="3 4">
    <name type="scientific">Necator americanus</name>
    <name type="common">Human hookworm</name>
    <dbReference type="NCBI Taxonomy" id="51031"/>
    <lineage>
        <taxon>Eukaryota</taxon>
        <taxon>Metazoa</taxon>
        <taxon>Ecdysozoa</taxon>
        <taxon>Nematoda</taxon>
        <taxon>Chromadorea</taxon>
        <taxon>Rhabditida</taxon>
        <taxon>Rhabditina</taxon>
        <taxon>Rhabditomorpha</taxon>
        <taxon>Strongyloidea</taxon>
        <taxon>Ancylostomatidae</taxon>
        <taxon>Bunostominae</taxon>
        <taxon>Necator</taxon>
    </lineage>
</organism>
<protein>
    <recommendedName>
        <fullName evidence="2">Methyltransferase small domain-containing protein</fullName>
    </recommendedName>
</protein>
<name>A0ABR1CNW6_NECAM</name>
<evidence type="ECO:0000313" key="3">
    <source>
        <dbReference type="EMBL" id="KAK6740046.1"/>
    </source>
</evidence>
<dbReference type="EMBL" id="JAVFWL010000003">
    <property type="protein sequence ID" value="KAK6740046.1"/>
    <property type="molecule type" value="Genomic_DNA"/>
</dbReference>
<evidence type="ECO:0000256" key="1">
    <source>
        <dbReference type="ARBA" id="ARBA00023115"/>
    </source>
</evidence>
<dbReference type="InterPro" id="IPR007848">
    <property type="entry name" value="Small_mtfrase_dom"/>
</dbReference>
<sequence>MRMFAKRSRHIRSALCCSAIVVFVVYIAILAWSEDFEYSIEEEEEKELQYTDEYSEEDFIKLIVSIYGKSRFLEEFCLSHDTCMDVRDELVKRKNRTYFMRAARKYTLILTRIPLSLPKRRTRRHTDTSKWEINFGDVTGDATSSMIEVLYDCGALKQDDEDSKAKVLSLGLGGGFLNGYMHHKFPQMSITVVEINARTLEMARRWFGLETDEQHEVILMDGIEYIERSVRKGRRFDYIFLDACFAKTSNHLICPNSPFLSKEIIAAMAKLLEKKGVLVVNILPRGDSRKEVLEKITSKFKRHFEFWKLRHVQGTNNYILTLSQFEYTGLHINETSLQFE</sequence>
<gene>
    <name evidence="3" type="primary">Necator_chrIII.g9253</name>
    <name evidence="3" type="ORF">RB195_008488</name>
</gene>
<feature type="domain" description="Methyltransferase small" evidence="2">
    <location>
        <begin position="162"/>
        <end position="282"/>
    </location>
</feature>
<dbReference type="InterPro" id="IPR029063">
    <property type="entry name" value="SAM-dependent_MTases_sf"/>
</dbReference>